<proteinExistence type="predicted"/>
<organism evidence="2 3">
    <name type="scientific">Rehmannia glutinosa</name>
    <name type="common">Chinese foxglove</name>
    <dbReference type="NCBI Taxonomy" id="99300"/>
    <lineage>
        <taxon>Eukaryota</taxon>
        <taxon>Viridiplantae</taxon>
        <taxon>Streptophyta</taxon>
        <taxon>Embryophyta</taxon>
        <taxon>Tracheophyta</taxon>
        <taxon>Spermatophyta</taxon>
        <taxon>Magnoliopsida</taxon>
        <taxon>eudicotyledons</taxon>
        <taxon>Gunneridae</taxon>
        <taxon>Pentapetalae</taxon>
        <taxon>asterids</taxon>
        <taxon>lamiids</taxon>
        <taxon>Lamiales</taxon>
        <taxon>Orobanchaceae</taxon>
        <taxon>Rehmannieae</taxon>
        <taxon>Rehmannia</taxon>
    </lineage>
</organism>
<feature type="compositionally biased region" description="Basic residues" evidence="1">
    <location>
        <begin position="91"/>
        <end position="102"/>
    </location>
</feature>
<feature type="compositionally biased region" description="Low complexity" evidence="1">
    <location>
        <begin position="77"/>
        <end position="87"/>
    </location>
</feature>
<feature type="compositionally biased region" description="Pro residues" evidence="1">
    <location>
        <begin position="103"/>
        <end position="112"/>
    </location>
</feature>
<evidence type="ECO:0000313" key="2">
    <source>
        <dbReference type="EMBL" id="KAK6135413.1"/>
    </source>
</evidence>
<comment type="caution">
    <text evidence="2">The sequence shown here is derived from an EMBL/GenBank/DDBJ whole genome shotgun (WGS) entry which is preliminary data.</text>
</comment>
<evidence type="ECO:0000256" key="1">
    <source>
        <dbReference type="SAM" id="MobiDB-lite"/>
    </source>
</evidence>
<sequence>MVIEIHNPTQNPIPTDCTAPFSYLPLSSAARDGHALHHHPLLASRPPHYQPIRVETLPNPRRLPTLRRHHRRHLPHPHTLSPQILSPPSRPLRRPPPHHRRPQPNPLPPLPPDGRRLRPLRRPPDAAAPPDLAHLLPRGPNPAARAHILLGPRLLLLENPRVRRHAPDPPERVPLPAAVVPPRVPPRGGGGDVLRVAGGVAVAVPGGARDQRDGARGDVRVLPGGGAGNPAVVEEIGDGFSDLPVRVQFPDFGLDDVPPF</sequence>
<reference evidence="2 3" key="1">
    <citation type="journal article" date="2021" name="Comput. Struct. Biotechnol. J.">
        <title>De novo genome assembly of the potent medicinal plant Rehmannia glutinosa using nanopore technology.</title>
        <authorList>
            <person name="Ma L."/>
            <person name="Dong C."/>
            <person name="Song C."/>
            <person name="Wang X."/>
            <person name="Zheng X."/>
            <person name="Niu Y."/>
            <person name="Chen S."/>
            <person name="Feng W."/>
        </authorList>
    </citation>
    <scope>NUCLEOTIDE SEQUENCE [LARGE SCALE GENOMIC DNA]</scope>
    <source>
        <strain evidence="2">DH-2019</strain>
    </source>
</reference>
<gene>
    <name evidence="2" type="ORF">DH2020_030832</name>
</gene>
<evidence type="ECO:0000313" key="3">
    <source>
        <dbReference type="Proteomes" id="UP001318860"/>
    </source>
</evidence>
<accession>A0ABR0VJP8</accession>
<feature type="region of interest" description="Disordered" evidence="1">
    <location>
        <begin position="40"/>
        <end position="139"/>
    </location>
</feature>
<dbReference type="Proteomes" id="UP001318860">
    <property type="component" value="Unassembled WGS sequence"/>
</dbReference>
<keyword evidence="3" id="KW-1185">Reference proteome</keyword>
<dbReference type="EMBL" id="JABTTQ020001099">
    <property type="protein sequence ID" value="KAK6135413.1"/>
    <property type="molecule type" value="Genomic_DNA"/>
</dbReference>
<protein>
    <submittedName>
        <fullName evidence="2">Uncharacterized protein</fullName>
    </submittedName>
</protein>
<feature type="compositionally biased region" description="Basic residues" evidence="1">
    <location>
        <begin position="64"/>
        <end position="76"/>
    </location>
</feature>
<name>A0ABR0VJP8_REHGL</name>
<feature type="compositionally biased region" description="Low complexity" evidence="1">
    <location>
        <begin position="128"/>
        <end position="138"/>
    </location>
</feature>